<dbReference type="AlphaFoldDB" id="A0AAV8QM06"/>
<evidence type="ECO:0000313" key="1">
    <source>
        <dbReference type="EMBL" id="KAJ8476167.1"/>
    </source>
</evidence>
<keyword evidence="2" id="KW-1185">Reference proteome</keyword>
<accession>A0AAV8QM06</accession>
<reference evidence="1 2" key="1">
    <citation type="submission" date="2022-12" db="EMBL/GenBank/DDBJ databases">
        <title>Chromosome-scale assembly of the Ensete ventricosum genome.</title>
        <authorList>
            <person name="Dussert Y."/>
            <person name="Stocks J."/>
            <person name="Wendawek A."/>
            <person name="Woldeyes F."/>
            <person name="Nichols R.A."/>
            <person name="Borrell J.S."/>
        </authorList>
    </citation>
    <scope>NUCLEOTIDE SEQUENCE [LARGE SCALE GENOMIC DNA]</scope>
    <source>
        <strain evidence="2">cv. Maze</strain>
        <tissue evidence="1">Seeds</tissue>
    </source>
</reference>
<sequence>MCYPGLLPSGLVGFGSRMVENCQEPGYGILTGGASSKWLMGASVAFKIIDGDVVSGSFRGCWKSNGADDVASFTAPLVPDVWMMDFDLYAPWIAFLTMKNALKNGVLHFYERHEEMSDRLQHYLDRQTNQCILFAIWMRSAAAIDCLLSDDK</sequence>
<evidence type="ECO:0000313" key="2">
    <source>
        <dbReference type="Proteomes" id="UP001222027"/>
    </source>
</evidence>
<dbReference type="Proteomes" id="UP001222027">
    <property type="component" value="Unassembled WGS sequence"/>
</dbReference>
<comment type="caution">
    <text evidence="1">The sequence shown here is derived from an EMBL/GenBank/DDBJ whole genome shotgun (WGS) entry which is preliminary data.</text>
</comment>
<name>A0AAV8QM06_ENSVE</name>
<dbReference type="EMBL" id="JAQQAF010000006">
    <property type="protein sequence ID" value="KAJ8476167.1"/>
    <property type="molecule type" value="Genomic_DNA"/>
</dbReference>
<organism evidence="1 2">
    <name type="scientific">Ensete ventricosum</name>
    <name type="common">Abyssinian banana</name>
    <name type="synonym">Musa ensete</name>
    <dbReference type="NCBI Taxonomy" id="4639"/>
    <lineage>
        <taxon>Eukaryota</taxon>
        <taxon>Viridiplantae</taxon>
        <taxon>Streptophyta</taxon>
        <taxon>Embryophyta</taxon>
        <taxon>Tracheophyta</taxon>
        <taxon>Spermatophyta</taxon>
        <taxon>Magnoliopsida</taxon>
        <taxon>Liliopsida</taxon>
        <taxon>Zingiberales</taxon>
        <taxon>Musaceae</taxon>
        <taxon>Ensete</taxon>
    </lineage>
</organism>
<proteinExistence type="predicted"/>
<gene>
    <name evidence="1" type="ORF">OPV22_019894</name>
</gene>
<protein>
    <submittedName>
        <fullName evidence="1">Uncharacterized protein</fullName>
    </submittedName>
</protein>